<keyword evidence="6" id="KW-1185">Reference proteome</keyword>
<dbReference type="PROSITE" id="PS51525">
    <property type="entry name" value="NET"/>
    <property type="match status" value="1"/>
</dbReference>
<reference evidence="5 6" key="1">
    <citation type="journal article" date="2020" name="Nat. Food">
        <title>A phased Vanilla planifolia genome enables genetic improvement of flavour and production.</title>
        <authorList>
            <person name="Hasing T."/>
            <person name="Tang H."/>
            <person name="Brym M."/>
            <person name="Khazi F."/>
            <person name="Huang T."/>
            <person name="Chambers A.H."/>
        </authorList>
    </citation>
    <scope>NUCLEOTIDE SEQUENCE [LARGE SCALE GENOMIC DNA]</scope>
    <source>
        <tissue evidence="5">Leaf</tissue>
    </source>
</reference>
<sequence length="156" mass="17878">MAEKLLNIFEAQWPAIESLSQPLVAGNVKQKPIDKTEQIRRPLCLPNSREMTAAEKGRLITNLQSLPEENLDIILQILRRRNLTLHQYGDQIEVEIDSVDTDTLWELHSKKKRKMELAGHAREESTLQPVFKLETQMKPESVPPSSQEDKLTDVSI</sequence>
<proteinExistence type="predicted"/>
<accession>A0A835PV97</accession>
<dbReference type="AlphaFoldDB" id="A0A835PV97"/>
<evidence type="ECO:0000313" key="5">
    <source>
        <dbReference type="EMBL" id="KAG0458162.1"/>
    </source>
</evidence>
<dbReference type="InterPro" id="IPR038336">
    <property type="entry name" value="NET_sf"/>
</dbReference>
<dbReference type="EMBL" id="JADCNL010000012">
    <property type="protein sequence ID" value="KAG0458162.1"/>
    <property type="molecule type" value="Genomic_DNA"/>
</dbReference>
<feature type="compositionally biased region" description="Basic and acidic residues" evidence="3">
    <location>
        <begin position="115"/>
        <end position="125"/>
    </location>
</feature>
<evidence type="ECO:0000256" key="2">
    <source>
        <dbReference type="ARBA" id="ARBA00023163"/>
    </source>
</evidence>
<dbReference type="Proteomes" id="UP000636800">
    <property type="component" value="Chromosome 12"/>
</dbReference>
<dbReference type="Pfam" id="PF17035">
    <property type="entry name" value="BET"/>
    <property type="match status" value="1"/>
</dbReference>
<gene>
    <name evidence="5" type="ORF">HPP92_023319</name>
</gene>
<evidence type="ECO:0000256" key="1">
    <source>
        <dbReference type="ARBA" id="ARBA00023015"/>
    </source>
</evidence>
<keyword evidence="2" id="KW-0804">Transcription</keyword>
<dbReference type="PANTHER" id="PTHR45926">
    <property type="entry name" value="OSJNBA0053K19.4 PROTEIN"/>
    <property type="match status" value="1"/>
</dbReference>
<protein>
    <recommendedName>
        <fullName evidence="4">NET domain-containing protein</fullName>
    </recommendedName>
</protein>
<feature type="region of interest" description="Disordered" evidence="3">
    <location>
        <begin position="115"/>
        <end position="156"/>
    </location>
</feature>
<keyword evidence="1" id="KW-0805">Transcription regulation</keyword>
<comment type="caution">
    <text evidence="5">The sequence shown here is derived from an EMBL/GenBank/DDBJ whole genome shotgun (WGS) entry which is preliminary data.</text>
</comment>
<evidence type="ECO:0000259" key="4">
    <source>
        <dbReference type="PROSITE" id="PS51525"/>
    </source>
</evidence>
<feature type="compositionally biased region" description="Basic and acidic residues" evidence="3">
    <location>
        <begin position="147"/>
        <end position="156"/>
    </location>
</feature>
<dbReference type="InterPro" id="IPR027353">
    <property type="entry name" value="NET_dom"/>
</dbReference>
<organism evidence="5 6">
    <name type="scientific">Vanilla planifolia</name>
    <name type="common">Vanilla</name>
    <dbReference type="NCBI Taxonomy" id="51239"/>
    <lineage>
        <taxon>Eukaryota</taxon>
        <taxon>Viridiplantae</taxon>
        <taxon>Streptophyta</taxon>
        <taxon>Embryophyta</taxon>
        <taxon>Tracheophyta</taxon>
        <taxon>Spermatophyta</taxon>
        <taxon>Magnoliopsida</taxon>
        <taxon>Liliopsida</taxon>
        <taxon>Asparagales</taxon>
        <taxon>Orchidaceae</taxon>
        <taxon>Vanilloideae</taxon>
        <taxon>Vanilleae</taxon>
        <taxon>Vanilla</taxon>
    </lineage>
</organism>
<evidence type="ECO:0000256" key="3">
    <source>
        <dbReference type="SAM" id="MobiDB-lite"/>
    </source>
</evidence>
<name>A0A835PV97_VANPL</name>
<evidence type="ECO:0000313" key="6">
    <source>
        <dbReference type="Proteomes" id="UP000636800"/>
    </source>
</evidence>
<feature type="domain" description="NET" evidence="4">
    <location>
        <begin position="41"/>
        <end position="122"/>
    </location>
</feature>
<dbReference type="Gene3D" id="1.20.1270.220">
    <property type="match status" value="1"/>
</dbReference>